<sequence length="60" mass="6708">MRISLRRQDPILAARTEILEAAGQDDAEEAAQARTRLLEQARNDTSDRYGRPTGRIGGNR</sequence>
<evidence type="ECO:0000313" key="3">
    <source>
        <dbReference type="Proteomes" id="UP001595868"/>
    </source>
</evidence>
<dbReference type="EMBL" id="JBHSBN010000006">
    <property type="protein sequence ID" value="MFC4106656.1"/>
    <property type="molecule type" value="Genomic_DNA"/>
</dbReference>
<evidence type="ECO:0000256" key="1">
    <source>
        <dbReference type="SAM" id="MobiDB-lite"/>
    </source>
</evidence>
<organism evidence="2 3">
    <name type="scientific">Micromonospora zhanjiangensis</name>
    <dbReference type="NCBI Taxonomy" id="1522057"/>
    <lineage>
        <taxon>Bacteria</taxon>
        <taxon>Bacillati</taxon>
        <taxon>Actinomycetota</taxon>
        <taxon>Actinomycetes</taxon>
        <taxon>Micromonosporales</taxon>
        <taxon>Micromonosporaceae</taxon>
        <taxon>Micromonospora</taxon>
    </lineage>
</organism>
<proteinExistence type="predicted"/>
<accession>A0ABV8KKN5</accession>
<feature type="compositionally biased region" description="Basic and acidic residues" evidence="1">
    <location>
        <begin position="36"/>
        <end position="50"/>
    </location>
</feature>
<feature type="region of interest" description="Disordered" evidence="1">
    <location>
        <begin position="21"/>
        <end position="60"/>
    </location>
</feature>
<name>A0ABV8KKN5_9ACTN</name>
<comment type="caution">
    <text evidence="2">The sequence shown here is derived from an EMBL/GenBank/DDBJ whole genome shotgun (WGS) entry which is preliminary data.</text>
</comment>
<evidence type="ECO:0000313" key="2">
    <source>
        <dbReference type="EMBL" id="MFC4106656.1"/>
    </source>
</evidence>
<gene>
    <name evidence="2" type="ORF">ACFOX0_11995</name>
</gene>
<dbReference type="RefSeq" id="WP_377544788.1">
    <property type="nucleotide sequence ID" value="NZ_JBHSBN010000006.1"/>
</dbReference>
<protein>
    <submittedName>
        <fullName evidence="2">Uncharacterized protein</fullName>
    </submittedName>
</protein>
<keyword evidence="3" id="KW-1185">Reference proteome</keyword>
<reference evidence="3" key="1">
    <citation type="journal article" date="2019" name="Int. J. Syst. Evol. Microbiol.">
        <title>The Global Catalogue of Microorganisms (GCM) 10K type strain sequencing project: providing services to taxonomists for standard genome sequencing and annotation.</title>
        <authorList>
            <consortium name="The Broad Institute Genomics Platform"/>
            <consortium name="The Broad Institute Genome Sequencing Center for Infectious Disease"/>
            <person name="Wu L."/>
            <person name="Ma J."/>
        </authorList>
    </citation>
    <scope>NUCLEOTIDE SEQUENCE [LARGE SCALE GENOMIC DNA]</scope>
    <source>
        <strain evidence="3">2902at01</strain>
    </source>
</reference>
<dbReference type="Proteomes" id="UP001595868">
    <property type="component" value="Unassembled WGS sequence"/>
</dbReference>